<organism evidence="3 4">
    <name type="scientific">[Myrmecia] bisecta</name>
    <dbReference type="NCBI Taxonomy" id="41462"/>
    <lineage>
        <taxon>Eukaryota</taxon>
        <taxon>Viridiplantae</taxon>
        <taxon>Chlorophyta</taxon>
        <taxon>core chlorophytes</taxon>
        <taxon>Trebouxiophyceae</taxon>
        <taxon>Trebouxiales</taxon>
        <taxon>Trebouxiaceae</taxon>
        <taxon>Myrmecia</taxon>
    </lineage>
</organism>
<feature type="domain" description="ATP adenylyltransferase C-terminal" evidence="1">
    <location>
        <begin position="275"/>
        <end position="374"/>
    </location>
</feature>
<evidence type="ECO:0000313" key="4">
    <source>
        <dbReference type="Proteomes" id="UP001489004"/>
    </source>
</evidence>
<accession>A0AAW1PAP0</accession>
<dbReference type="Proteomes" id="UP001489004">
    <property type="component" value="Unassembled WGS sequence"/>
</dbReference>
<reference evidence="3 4" key="1">
    <citation type="journal article" date="2024" name="Nat. Commun.">
        <title>Phylogenomics reveals the evolutionary origins of lichenization in chlorophyte algae.</title>
        <authorList>
            <person name="Puginier C."/>
            <person name="Libourel C."/>
            <person name="Otte J."/>
            <person name="Skaloud P."/>
            <person name="Haon M."/>
            <person name="Grisel S."/>
            <person name="Petersen M."/>
            <person name="Berrin J.G."/>
            <person name="Delaux P.M."/>
            <person name="Dal Grande F."/>
            <person name="Keller J."/>
        </authorList>
    </citation>
    <scope>NUCLEOTIDE SEQUENCE [LARGE SCALE GENOMIC DNA]</scope>
    <source>
        <strain evidence="3 4">SAG 2043</strain>
    </source>
</reference>
<dbReference type="Pfam" id="PF09830">
    <property type="entry name" value="ATP_transf"/>
    <property type="match status" value="1"/>
</dbReference>
<dbReference type="Gene3D" id="3.30.428.70">
    <property type="match status" value="1"/>
</dbReference>
<dbReference type="SUPFAM" id="SSF54197">
    <property type="entry name" value="HIT-like"/>
    <property type="match status" value="1"/>
</dbReference>
<feature type="domain" description="Ap4A phosphorylase 1/2 N-terminal" evidence="2">
    <location>
        <begin position="86"/>
        <end position="248"/>
    </location>
</feature>
<dbReference type="InterPro" id="IPR009163">
    <property type="entry name" value="Ap4A_phos1/2"/>
</dbReference>
<protein>
    <recommendedName>
        <fullName evidence="5">ATP adenylyltransferase</fullName>
    </recommendedName>
</protein>
<keyword evidence="4" id="KW-1185">Reference proteome</keyword>
<evidence type="ECO:0000259" key="1">
    <source>
        <dbReference type="Pfam" id="PF09830"/>
    </source>
</evidence>
<dbReference type="Pfam" id="PF19327">
    <property type="entry name" value="Ap4A_phos_N"/>
    <property type="match status" value="1"/>
</dbReference>
<dbReference type="PANTHER" id="PTHR38420:SF1">
    <property type="entry name" value="PUTATIVE (AFU_ORTHOLOGUE AFUA_5G14690)-RELATED"/>
    <property type="match status" value="1"/>
</dbReference>
<dbReference type="AlphaFoldDB" id="A0AAW1PAP0"/>
<dbReference type="InterPro" id="IPR036265">
    <property type="entry name" value="HIT-like_sf"/>
</dbReference>
<dbReference type="PANTHER" id="PTHR38420">
    <property type="entry name" value="AP-4-A PHOSPHORYLASE II"/>
    <property type="match status" value="1"/>
</dbReference>
<evidence type="ECO:0000259" key="2">
    <source>
        <dbReference type="Pfam" id="PF19327"/>
    </source>
</evidence>
<dbReference type="GO" id="GO:0009117">
    <property type="term" value="P:nucleotide metabolic process"/>
    <property type="evidence" value="ECO:0007669"/>
    <property type="project" value="InterPro"/>
</dbReference>
<evidence type="ECO:0000313" key="3">
    <source>
        <dbReference type="EMBL" id="KAK9806958.1"/>
    </source>
</evidence>
<dbReference type="GO" id="GO:0003877">
    <property type="term" value="F:ATP:ADP adenylyltransferase activity"/>
    <property type="evidence" value="ECO:0007669"/>
    <property type="project" value="InterPro"/>
</dbReference>
<name>A0AAW1PAP0_9CHLO</name>
<comment type="caution">
    <text evidence="3">The sequence shown here is derived from an EMBL/GenBank/DDBJ whole genome shotgun (WGS) entry which is preliminary data.</text>
</comment>
<dbReference type="InterPro" id="IPR045759">
    <property type="entry name" value="Ap4A_phos1/2_N"/>
</dbReference>
<dbReference type="GO" id="GO:0005524">
    <property type="term" value="F:ATP binding"/>
    <property type="evidence" value="ECO:0007669"/>
    <property type="project" value="InterPro"/>
</dbReference>
<dbReference type="EMBL" id="JALJOR010000013">
    <property type="protein sequence ID" value="KAK9806958.1"/>
    <property type="molecule type" value="Genomic_DNA"/>
</dbReference>
<gene>
    <name evidence="3" type="ORF">WJX72_008674</name>
</gene>
<sequence length="375" mass="41229">MQTTGRTCRALWAGYQRLPDGKRIRAPSSSTTLRPLKVSQSLDAYNFNSPRHGKLVPLRGPQPNHPAARAALPMRFMESGAASTPAKPLWEAVLHRYAAAQQAGAAYQTETDTQALIDSQYGLRFILRVAAALRDKPKPPKASGDKKEWRNPFLPYEPDLWVQHLSETHTLLLNKFNVVAHHLLVVTRDFQSQLDPLNARDFAATLQVLQSMPQGGMAYYNCGSDSGASQPHKHLQIVPLPFEEGGSADPPFGQLVEEAWTAAQGSGLQAVAMRQLPFRSYCTLLPGRVTGEQLEKAFQGLHEAATSGLEASVSYNVLLTLRFMMVVPRRSECCGPVAVNSLGYAGTLLVRSKEELEFIHKKGPIAILTEVGQPW</sequence>
<dbReference type="InterPro" id="IPR019200">
    <property type="entry name" value="ATP_adenylylTrfase_C"/>
</dbReference>
<proteinExistence type="predicted"/>
<evidence type="ECO:0008006" key="5">
    <source>
        <dbReference type="Google" id="ProtNLM"/>
    </source>
</evidence>
<dbReference type="InterPro" id="IPR043171">
    <property type="entry name" value="Ap4A_phos1/2-like"/>
</dbReference>